<reference evidence="1" key="2">
    <citation type="journal article" date="2015" name="Data Brief">
        <title>Shoot transcriptome of the giant reed, Arundo donax.</title>
        <authorList>
            <person name="Barrero R.A."/>
            <person name="Guerrero F.D."/>
            <person name="Moolhuijzen P."/>
            <person name="Goolsby J.A."/>
            <person name="Tidwell J."/>
            <person name="Bellgard S.E."/>
            <person name="Bellgard M.I."/>
        </authorList>
    </citation>
    <scope>NUCLEOTIDE SEQUENCE</scope>
    <source>
        <tissue evidence="1">Shoot tissue taken approximately 20 cm above the soil surface</tissue>
    </source>
</reference>
<dbReference type="AlphaFoldDB" id="A0A0A9FF61"/>
<proteinExistence type="predicted"/>
<organism evidence="1">
    <name type="scientific">Arundo donax</name>
    <name type="common">Giant reed</name>
    <name type="synonym">Donax arundinaceus</name>
    <dbReference type="NCBI Taxonomy" id="35708"/>
    <lineage>
        <taxon>Eukaryota</taxon>
        <taxon>Viridiplantae</taxon>
        <taxon>Streptophyta</taxon>
        <taxon>Embryophyta</taxon>
        <taxon>Tracheophyta</taxon>
        <taxon>Spermatophyta</taxon>
        <taxon>Magnoliopsida</taxon>
        <taxon>Liliopsida</taxon>
        <taxon>Poales</taxon>
        <taxon>Poaceae</taxon>
        <taxon>PACMAD clade</taxon>
        <taxon>Arundinoideae</taxon>
        <taxon>Arundineae</taxon>
        <taxon>Arundo</taxon>
    </lineage>
</organism>
<dbReference type="EMBL" id="GBRH01186256">
    <property type="protein sequence ID" value="JAE11640.1"/>
    <property type="molecule type" value="Transcribed_RNA"/>
</dbReference>
<evidence type="ECO:0000313" key="1">
    <source>
        <dbReference type="EMBL" id="JAE11640.1"/>
    </source>
</evidence>
<name>A0A0A9FF61_ARUDO</name>
<sequence>MAWQNPFIMLVSSSGNATSGIDNVISSRDDLLI</sequence>
<accession>A0A0A9FF61</accession>
<protein>
    <submittedName>
        <fullName evidence="1">Uncharacterized protein</fullName>
    </submittedName>
</protein>
<reference evidence="1" key="1">
    <citation type="submission" date="2014-09" db="EMBL/GenBank/DDBJ databases">
        <authorList>
            <person name="Magalhaes I.L.F."/>
            <person name="Oliveira U."/>
            <person name="Santos F.R."/>
            <person name="Vidigal T.H.D.A."/>
            <person name="Brescovit A.D."/>
            <person name="Santos A.J."/>
        </authorList>
    </citation>
    <scope>NUCLEOTIDE SEQUENCE</scope>
    <source>
        <tissue evidence="1">Shoot tissue taken approximately 20 cm above the soil surface</tissue>
    </source>
</reference>